<sequence>MTGKSKIPPELAAQMTPEVRAFVESLLLRIAELEEALGPPKNPRNSSLPPGCQHPHAKTPRKAPRSKRKRGGQPGHKKHERSLVPTEECQEVVTLLPKTCRRCDTPLTGEDSDPLLTAVENGGAGRSKMVAPGWEKVSVCRDRVAGDSLVQPVRCRRRLASFSR</sequence>
<name>A0A518B5Z4_9BACT</name>
<keyword evidence="4" id="KW-1185">Reference proteome</keyword>
<feature type="compositionally biased region" description="Basic residues" evidence="1">
    <location>
        <begin position="55"/>
        <end position="80"/>
    </location>
</feature>
<dbReference type="Pfam" id="PF20042">
    <property type="entry name" value="DUF6444"/>
    <property type="match status" value="1"/>
</dbReference>
<dbReference type="AlphaFoldDB" id="A0A518B5Z4"/>
<proteinExistence type="predicted"/>
<dbReference type="Proteomes" id="UP000317093">
    <property type="component" value="Chromosome"/>
</dbReference>
<gene>
    <name evidence="3" type="ORF">Pan216_32610</name>
</gene>
<feature type="domain" description="DUF6444" evidence="2">
    <location>
        <begin position="19"/>
        <end position="81"/>
    </location>
</feature>
<evidence type="ECO:0000256" key="1">
    <source>
        <dbReference type="SAM" id="MobiDB-lite"/>
    </source>
</evidence>
<dbReference type="KEGG" id="knv:Pan216_32610"/>
<organism evidence="3 4">
    <name type="scientific">Kolteria novifilia</name>
    <dbReference type="NCBI Taxonomy" id="2527975"/>
    <lineage>
        <taxon>Bacteria</taxon>
        <taxon>Pseudomonadati</taxon>
        <taxon>Planctomycetota</taxon>
        <taxon>Planctomycetia</taxon>
        <taxon>Kolteriales</taxon>
        <taxon>Kolteriaceae</taxon>
        <taxon>Kolteria</taxon>
    </lineage>
</organism>
<feature type="region of interest" description="Disordered" evidence="1">
    <location>
        <begin position="37"/>
        <end position="88"/>
    </location>
</feature>
<evidence type="ECO:0000313" key="4">
    <source>
        <dbReference type="Proteomes" id="UP000317093"/>
    </source>
</evidence>
<dbReference type="RefSeq" id="WP_145259116.1">
    <property type="nucleotide sequence ID" value="NZ_CP036279.1"/>
</dbReference>
<protein>
    <recommendedName>
        <fullName evidence="2">DUF6444 domain-containing protein</fullName>
    </recommendedName>
</protein>
<evidence type="ECO:0000313" key="3">
    <source>
        <dbReference type="EMBL" id="QDU62394.1"/>
    </source>
</evidence>
<reference evidence="3 4" key="1">
    <citation type="submission" date="2019-02" db="EMBL/GenBank/DDBJ databases">
        <title>Deep-cultivation of Planctomycetes and their phenomic and genomic characterization uncovers novel biology.</title>
        <authorList>
            <person name="Wiegand S."/>
            <person name="Jogler M."/>
            <person name="Boedeker C."/>
            <person name="Pinto D."/>
            <person name="Vollmers J."/>
            <person name="Rivas-Marin E."/>
            <person name="Kohn T."/>
            <person name="Peeters S.H."/>
            <person name="Heuer A."/>
            <person name="Rast P."/>
            <person name="Oberbeckmann S."/>
            <person name="Bunk B."/>
            <person name="Jeske O."/>
            <person name="Meyerdierks A."/>
            <person name="Storesund J.E."/>
            <person name="Kallscheuer N."/>
            <person name="Luecker S."/>
            <person name="Lage O.M."/>
            <person name="Pohl T."/>
            <person name="Merkel B.J."/>
            <person name="Hornburger P."/>
            <person name="Mueller R.-W."/>
            <person name="Bruemmer F."/>
            <person name="Labrenz M."/>
            <person name="Spormann A.M."/>
            <person name="Op den Camp H."/>
            <person name="Overmann J."/>
            <person name="Amann R."/>
            <person name="Jetten M.S.M."/>
            <person name="Mascher T."/>
            <person name="Medema M.H."/>
            <person name="Devos D.P."/>
            <person name="Kaster A.-K."/>
            <person name="Ovreas L."/>
            <person name="Rohde M."/>
            <person name="Galperin M.Y."/>
            <person name="Jogler C."/>
        </authorList>
    </citation>
    <scope>NUCLEOTIDE SEQUENCE [LARGE SCALE GENOMIC DNA]</scope>
    <source>
        <strain evidence="3 4">Pan216</strain>
    </source>
</reference>
<dbReference type="InterPro" id="IPR045618">
    <property type="entry name" value="DUF6444"/>
</dbReference>
<evidence type="ECO:0000259" key="2">
    <source>
        <dbReference type="Pfam" id="PF20042"/>
    </source>
</evidence>
<dbReference type="EMBL" id="CP036279">
    <property type="protein sequence ID" value="QDU62394.1"/>
    <property type="molecule type" value="Genomic_DNA"/>
</dbReference>
<accession>A0A518B5Z4</accession>